<evidence type="ECO:0000256" key="16">
    <source>
        <dbReference type="RuleBase" id="RU361255"/>
    </source>
</evidence>
<dbReference type="InterPro" id="IPR005719">
    <property type="entry name" value="Dihydroorotate_DH_2"/>
</dbReference>
<dbReference type="InterPro" id="IPR013785">
    <property type="entry name" value="Aldolase_TIM"/>
</dbReference>
<keyword evidence="13 16" id="KW-0496">Mitochondrion</keyword>
<dbReference type="InterPro" id="IPR005720">
    <property type="entry name" value="Dihydroorotate_DH_cat"/>
</dbReference>
<feature type="domain" description="Dihydroorotate dehydrogenase catalytic" evidence="17">
    <location>
        <begin position="99"/>
        <end position="408"/>
    </location>
</feature>
<evidence type="ECO:0000256" key="15">
    <source>
        <dbReference type="ARBA" id="ARBA00048639"/>
    </source>
</evidence>
<evidence type="ECO:0000256" key="4">
    <source>
        <dbReference type="ARBA" id="ARBA00012791"/>
    </source>
</evidence>
<feature type="transmembrane region" description="Helical" evidence="16">
    <location>
        <begin position="12"/>
        <end position="31"/>
    </location>
</feature>
<comment type="cofactor">
    <cofactor evidence="16">
        <name>FMN</name>
        <dbReference type="ChEBI" id="CHEBI:58210"/>
    </cofactor>
    <text evidence="16">Binds 1 FMN per subunit.</text>
</comment>
<dbReference type="InterPro" id="IPR001295">
    <property type="entry name" value="Dihydroorotate_DH_CS"/>
</dbReference>
<comment type="caution">
    <text evidence="18">The sequence shown here is derived from an EMBL/GenBank/DDBJ whole genome shotgun (WGS) entry which is preliminary data.</text>
</comment>
<sequence>MYSKLPPGYITKSSIVCIGGGLVAYTGIEYFSGSETFYRKGVINFLIISMKYLITLIIQLMPAVHRFVEPEQSHKIAVKMAKWGLMPKFGYNLKEYPELKTEVLGRTVENPIGLAAGFDKNGEAIYQLATSSGFGMVEIGSVTPLPQPGNQRPRVFRLLEDEGVVNRYGFNSDGVGKVQQRVKEAWEKLVEKRKEAENSNRRNMAIFGVNLGKNKLAEDAKLDYEIGVNYFAKYCDYLVVNISSPNTPGLRSLQSKKELQNLMQYIKHDVDRHGLSPSPKLVLKIAPDLIDSEISDIAQVALDKKYGIDALIISNTTISRPESLKSDLKNEVGGLSGQPLKDLSTECIRRMYRLTKGQVPIIGCGGVANGEDAYAKIRAGASAVQLYTALVYDGFPVVGKVKRELAELIRKDGYSNISEVVGSDHKDLKK</sequence>
<dbReference type="NCBIfam" id="TIGR01036">
    <property type="entry name" value="pyrD_sub2"/>
    <property type="match status" value="1"/>
</dbReference>
<evidence type="ECO:0000259" key="17">
    <source>
        <dbReference type="Pfam" id="PF01180"/>
    </source>
</evidence>
<evidence type="ECO:0000256" key="11">
    <source>
        <dbReference type="ARBA" id="ARBA00022989"/>
    </source>
</evidence>
<keyword evidence="14 16" id="KW-0472">Membrane</keyword>
<keyword evidence="8 16" id="KW-0812">Transmembrane</keyword>
<evidence type="ECO:0000256" key="1">
    <source>
        <dbReference type="ARBA" id="ARBA00004434"/>
    </source>
</evidence>
<comment type="subcellular location">
    <subcellularLocation>
        <location evidence="1 16">Mitochondrion inner membrane</location>
        <topology evidence="1 16">Single-pass membrane protein</topology>
    </subcellularLocation>
</comment>
<evidence type="ECO:0000256" key="14">
    <source>
        <dbReference type="ARBA" id="ARBA00023136"/>
    </source>
</evidence>
<evidence type="ECO:0000256" key="3">
    <source>
        <dbReference type="ARBA" id="ARBA00005359"/>
    </source>
</evidence>
<dbReference type="FunFam" id="3.20.20.70:FF:000066">
    <property type="entry name" value="Dihydroorotate dehydrogenase (quinone), mitochondrial"/>
    <property type="match status" value="1"/>
</dbReference>
<keyword evidence="6 16" id="KW-0285">Flavoprotein</keyword>
<dbReference type="OrthoDB" id="14784at2759"/>
<evidence type="ECO:0000313" key="18">
    <source>
        <dbReference type="EMBL" id="PAV66010.1"/>
    </source>
</evidence>
<evidence type="ECO:0000256" key="5">
    <source>
        <dbReference type="ARBA" id="ARBA00017599"/>
    </source>
</evidence>
<gene>
    <name evidence="18" type="ORF">WR25_19443</name>
</gene>
<evidence type="ECO:0000256" key="2">
    <source>
        <dbReference type="ARBA" id="ARBA00005161"/>
    </source>
</evidence>
<accession>A0A2A2JWM5</accession>
<evidence type="ECO:0000256" key="7">
    <source>
        <dbReference type="ARBA" id="ARBA00022643"/>
    </source>
</evidence>
<comment type="caution">
    <text evidence="16">Lacks conserved residue(s) required for the propagation of feature annotation.</text>
</comment>
<keyword evidence="12 16" id="KW-0560">Oxidoreductase</keyword>
<dbReference type="GO" id="GO:0044205">
    <property type="term" value="P:'de novo' UMP biosynthetic process"/>
    <property type="evidence" value="ECO:0007669"/>
    <property type="project" value="UniProtKB-UniPathway"/>
</dbReference>
<evidence type="ECO:0000256" key="13">
    <source>
        <dbReference type="ARBA" id="ARBA00023128"/>
    </source>
</evidence>
<comment type="pathway">
    <text evidence="2 16">Pyrimidine metabolism; UMP biosynthesis via de novo pathway; orotate from (S)-dihydroorotate (quinone route): step 1/1.</text>
</comment>
<evidence type="ECO:0000256" key="8">
    <source>
        <dbReference type="ARBA" id="ARBA00022692"/>
    </source>
</evidence>
<dbReference type="NCBIfam" id="NF003645">
    <property type="entry name" value="PRK05286.1-2"/>
    <property type="match status" value="1"/>
</dbReference>
<reference evidence="18 19" key="1">
    <citation type="journal article" date="2017" name="Curr. Biol.">
        <title>Genome architecture and evolution of a unichromosomal asexual nematode.</title>
        <authorList>
            <person name="Fradin H."/>
            <person name="Zegar C."/>
            <person name="Gutwein M."/>
            <person name="Lucas J."/>
            <person name="Kovtun M."/>
            <person name="Corcoran D."/>
            <person name="Baugh L.R."/>
            <person name="Kiontke K."/>
            <person name="Gunsalus K."/>
            <person name="Fitch D.H."/>
            <person name="Piano F."/>
        </authorList>
    </citation>
    <scope>NUCLEOTIDE SEQUENCE [LARGE SCALE GENOMIC DNA]</scope>
    <source>
        <strain evidence="18">PF1309</strain>
    </source>
</reference>
<evidence type="ECO:0000313" key="19">
    <source>
        <dbReference type="Proteomes" id="UP000218231"/>
    </source>
</evidence>
<dbReference type="PROSITE" id="PS00912">
    <property type="entry name" value="DHODEHASE_2"/>
    <property type="match status" value="1"/>
</dbReference>
<dbReference type="GO" id="GO:0106430">
    <property type="term" value="F:dihydroorotate dehydrogenase (quinone) activity"/>
    <property type="evidence" value="ECO:0007669"/>
    <property type="project" value="UniProtKB-EC"/>
</dbReference>
<dbReference type="Proteomes" id="UP000218231">
    <property type="component" value="Unassembled WGS sequence"/>
</dbReference>
<dbReference type="Gene3D" id="3.20.20.70">
    <property type="entry name" value="Aldolase class I"/>
    <property type="match status" value="1"/>
</dbReference>
<organism evidence="18 19">
    <name type="scientific">Diploscapter pachys</name>
    <dbReference type="NCBI Taxonomy" id="2018661"/>
    <lineage>
        <taxon>Eukaryota</taxon>
        <taxon>Metazoa</taxon>
        <taxon>Ecdysozoa</taxon>
        <taxon>Nematoda</taxon>
        <taxon>Chromadorea</taxon>
        <taxon>Rhabditida</taxon>
        <taxon>Rhabditina</taxon>
        <taxon>Rhabditomorpha</taxon>
        <taxon>Rhabditoidea</taxon>
        <taxon>Rhabditidae</taxon>
        <taxon>Diploscapter</taxon>
    </lineage>
</organism>
<dbReference type="NCBIfam" id="NF003652">
    <property type="entry name" value="PRK05286.2-5"/>
    <property type="match status" value="1"/>
</dbReference>
<dbReference type="PANTHER" id="PTHR48109">
    <property type="entry name" value="DIHYDROOROTATE DEHYDROGENASE (QUINONE), MITOCHONDRIAL-RELATED"/>
    <property type="match status" value="1"/>
</dbReference>
<dbReference type="GO" id="GO:0006207">
    <property type="term" value="P:'de novo' pyrimidine nucleobase biosynthetic process"/>
    <property type="evidence" value="ECO:0007669"/>
    <property type="project" value="InterPro"/>
</dbReference>
<evidence type="ECO:0000256" key="9">
    <source>
        <dbReference type="ARBA" id="ARBA00022792"/>
    </source>
</evidence>
<dbReference type="EC" id="1.3.5.2" evidence="4 16"/>
<evidence type="ECO:0000256" key="6">
    <source>
        <dbReference type="ARBA" id="ARBA00022630"/>
    </source>
</evidence>
<feature type="transmembrane region" description="Helical" evidence="16">
    <location>
        <begin position="43"/>
        <end position="64"/>
    </location>
</feature>
<name>A0A2A2JWM5_9BILA</name>
<keyword evidence="11 16" id="KW-1133">Transmembrane helix</keyword>
<dbReference type="Pfam" id="PF01180">
    <property type="entry name" value="DHO_dh"/>
    <property type="match status" value="1"/>
</dbReference>
<dbReference type="SUPFAM" id="SSF51395">
    <property type="entry name" value="FMN-linked oxidoreductases"/>
    <property type="match status" value="1"/>
</dbReference>
<dbReference type="PROSITE" id="PS00911">
    <property type="entry name" value="DHODEHASE_1"/>
    <property type="match status" value="1"/>
</dbReference>
<evidence type="ECO:0000256" key="10">
    <source>
        <dbReference type="ARBA" id="ARBA00022946"/>
    </source>
</evidence>
<protein>
    <recommendedName>
        <fullName evidence="5 16">Dihydroorotate dehydrogenase (quinone), mitochondrial</fullName>
        <shortName evidence="16">DHOdehase</shortName>
        <ecNumber evidence="4 16">1.3.5.2</ecNumber>
    </recommendedName>
</protein>
<keyword evidence="19" id="KW-1185">Reference proteome</keyword>
<dbReference type="EMBL" id="LIAE01010173">
    <property type="protein sequence ID" value="PAV66010.1"/>
    <property type="molecule type" value="Genomic_DNA"/>
</dbReference>
<evidence type="ECO:0000256" key="12">
    <source>
        <dbReference type="ARBA" id="ARBA00023002"/>
    </source>
</evidence>
<keyword evidence="9 16" id="KW-0999">Mitochondrion inner membrane</keyword>
<dbReference type="AlphaFoldDB" id="A0A2A2JWM5"/>
<comment type="similarity">
    <text evidence="3 16">Belongs to the dihydroorotate dehydrogenase family. Type 2 subfamily.</text>
</comment>
<dbReference type="GO" id="GO:0005743">
    <property type="term" value="C:mitochondrial inner membrane"/>
    <property type="evidence" value="ECO:0007669"/>
    <property type="project" value="UniProtKB-SubCell"/>
</dbReference>
<dbReference type="STRING" id="2018661.A0A2A2JWM5"/>
<keyword evidence="7 16" id="KW-0288">FMN</keyword>
<comment type="catalytic activity">
    <reaction evidence="15 16">
        <text>(S)-dihydroorotate + a quinone = orotate + a quinol</text>
        <dbReference type="Rhea" id="RHEA:30187"/>
        <dbReference type="ChEBI" id="CHEBI:24646"/>
        <dbReference type="ChEBI" id="CHEBI:30839"/>
        <dbReference type="ChEBI" id="CHEBI:30864"/>
        <dbReference type="ChEBI" id="CHEBI:132124"/>
        <dbReference type="EC" id="1.3.5.2"/>
    </reaction>
</comment>
<dbReference type="PANTHER" id="PTHR48109:SF4">
    <property type="entry name" value="DIHYDROOROTATE DEHYDROGENASE (QUINONE), MITOCHONDRIAL"/>
    <property type="match status" value="1"/>
</dbReference>
<dbReference type="InterPro" id="IPR050074">
    <property type="entry name" value="DHO_dehydrogenase"/>
</dbReference>
<dbReference type="CDD" id="cd04738">
    <property type="entry name" value="DHOD_2_like"/>
    <property type="match status" value="1"/>
</dbReference>
<dbReference type="UniPathway" id="UPA00070">
    <property type="reaction ID" value="UER00946"/>
</dbReference>
<keyword evidence="10" id="KW-0809">Transit peptide</keyword>
<proteinExistence type="inferred from homology"/>